<dbReference type="PANTHER" id="PTHR46230:SF7">
    <property type="entry name" value="BOLA-LIKE PROTEIN 1"/>
    <property type="match status" value="1"/>
</dbReference>
<dbReference type="Gene3D" id="3.30.300.90">
    <property type="entry name" value="BolA-like"/>
    <property type="match status" value="1"/>
</dbReference>
<dbReference type="InterPro" id="IPR002634">
    <property type="entry name" value="BolA"/>
</dbReference>
<dbReference type="SUPFAM" id="SSF82657">
    <property type="entry name" value="BolA-like"/>
    <property type="match status" value="1"/>
</dbReference>
<dbReference type="AlphaFoldDB" id="A0A7Y7J0D1"/>
<accession>A0A7Y7J0D1</accession>
<sequence length="134" mass="13918">MTDPTTDPGTAPATDPGTDTPTDPATDAEPTRAARIGRILCARLAPALLEISDDSARHAHHAAMRGASGGETHFSILIVSAAFETMGRVPRSRLVHDLLGDEFTTGLHALSLTLRTPAEHEKTTGTTGAKAAAI</sequence>
<reference evidence="3 4" key="1">
    <citation type="submission" date="2020-06" db="EMBL/GenBank/DDBJ databases">
        <title>Description of novel acetic acid bacteria.</title>
        <authorList>
            <person name="Sombolestani A."/>
        </authorList>
    </citation>
    <scope>NUCLEOTIDE SEQUENCE [LARGE SCALE GENOMIC DNA]</scope>
    <source>
        <strain evidence="3 4">LMG 31431</strain>
    </source>
</reference>
<evidence type="ECO:0000256" key="2">
    <source>
        <dbReference type="SAM" id="MobiDB-lite"/>
    </source>
</evidence>
<comment type="similarity">
    <text evidence="1">Belongs to the BolA/IbaG family.</text>
</comment>
<evidence type="ECO:0000313" key="3">
    <source>
        <dbReference type="EMBL" id="NVN13497.1"/>
    </source>
</evidence>
<protein>
    <submittedName>
        <fullName evidence="3">BolA family transcriptional regulator</fullName>
    </submittedName>
</protein>
<proteinExistence type="inferred from homology"/>
<evidence type="ECO:0000256" key="1">
    <source>
        <dbReference type="RuleBase" id="RU003860"/>
    </source>
</evidence>
<dbReference type="InterPro" id="IPR036065">
    <property type="entry name" value="BolA-like_sf"/>
</dbReference>
<evidence type="ECO:0000313" key="4">
    <source>
        <dbReference type="Proteomes" id="UP000534870"/>
    </source>
</evidence>
<organism evidence="3 4">
    <name type="scientific">Nguyenibacter vanlangensis</name>
    <dbReference type="NCBI Taxonomy" id="1216886"/>
    <lineage>
        <taxon>Bacteria</taxon>
        <taxon>Pseudomonadati</taxon>
        <taxon>Pseudomonadota</taxon>
        <taxon>Alphaproteobacteria</taxon>
        <taxon>Acetobacterales</taxon>
        <taxon>Acetobacteraceae</taxon>
        <taxon>Nguyenibacter</taxon>
    </lineage>
</organism>
<dbReference type="Proteomes" id="UP000534870">
    <property type="component" value="Unassembled WGS sequence"/>
</dbReference>
<dbReference type="GO" id="GO:0016226">
    <property type="term" value="P:iron-sulfur cluster assembly"/>
    <property type="evidence" value="ECO:0007669"/>
    <property type="project" value="TreeGrafter"/>
</dbReference>
<name>A0A7Y7J0D1_9PROT</name>
<dbReference type="EMBL" id="JABXXP010000969">
    <property type="protein sequence ID" value="NVN13497.1"/>
    <property type="molecule type" value="Genomic_DNA"/>
</dbReference>
<gene>
    <name evidence="3" type="ORF">HUK84_20550</name>
</gene>
<dbReference type="PANTHER" id="PTHR46230">
    <property type="match status" value="1"/>
</dbReference>
<comment type="caution">
    <text evidence="3">The sequence shown here is derived from an EMBL/GenBank/DDBJ whole genome shotgun (WGS) entry which is preliminary data.</text>
</comment>
<feature type="region of interest" description="Disordered" evidence="2">
    <location>
        <begin position="1"/>
        <end position="33"/>
    </location>
</feature>
<dbReference type="Pfam" id="PF01722">
    <property type="entry name" value="BolA"/>
    <property type="match status" value="1"/>
</dbReference>